<dbReference type="EMBL" id="JARJLG010000127">
    <property type="protein sequence ID" value="KAJ7740461.1"/>
    <property type="molecule type" value="Genomic_DNA"/>
</dbReference>
<gene>
    <name evidence="2" type="ORF">DFH07DRAFT_839109</name>
</gene>
<keyword evidence="1" id="KW-0732">Signal</keyword>
<dbReference type="AlphaFoldDB" id="A0AAD7IDC5"/>
<sequence>MVRFRLILSLGCLIAVSMCQSNTVCDSTTNLCFEQIFIPTLNVTVGFALPPKKESENFVNEALVLGSFALPYGFAGAVLGEQKTLVESSPVVGLVWYADFVSAAQEKSTPFSIAYCRAEIVTPGSNNTLIPLFNKQFIFRCQNCGIITDYLVENDEIKLTTVISTSYPEYIDTTLTLVNLSLVGAKYQEFTLNTRRAHFSNYSAMLSAAGFA</sequence>
<accession>A0AAD7IDC5</accession>
<feature type="signal peptide" evidence="1">
    <location>
        <begin position="1"/>
        <end position="19"/>
    </location>
</feature>
<evidence type="ECO:0000313" key="3">
    <source>
        <dbReference type="Proteomes" id="UP001215280"/>
    </source>
</evidence>
<comment type="caution">
    <text evidence="2">The sequence shown here is derived from an EMBL/GenBank/DDBJ whole genome shotgun (WGS) entry which is preliminary data.</text>
</comment>
<reference evidence="2" key="1">
    <citation type="submission" date="2023-03" db="EMBL/GenBank/DDBJ databases">
        <title>Massive genome expansion in bonnet fungi (Mycena s.s.) driven by repeated elements and novel gene families across ecological guilds.</title>
        <authorList>
            <consortium name="Lawrence Berkeley National Laboratory"/>
            <person name="Harder C.B."/>
            <person name="Miyauchi S."/>
            <person name="Viragh M."/>
            <person name="Kuo A."/>
            <person name="Thoen E."/>
            <person name="Andreopoulos B."/>
            <person name="Lu D."/>
            <person name="Skrede I."/>
            <person name="Drula E."/>
            <person name="Henrissat B."/>
            <person name="Morin E."/>
            <person name="Kohler A."/>
            <person name="Barry K."/>
            <person name="LaButti K."/>
            <person name="Morin E."/>
            <person name="Salamov A."/>
            <person name="Lipzen A."/>
            <person name="Mereny Z."/>
            <person name="Hegedus B."/>
            <person name="Baldrian P."/>
            <person name="Stursova M."/>
            <person name="Weitz H."/>
            <person name="Taylor A."/>
            <person name="Grigoriev I.V."/>
            <person name="Nagy L.G."/>
            <person name="Martin F."/>
            <person name="Kauserud H."/>
        </authorList>
    </citation>
    <scope>NUCLEOTIDE SEQUENCE</scope>
    <source>
        <strain evidence="2">CBHHK188m</strain>
    </source>
</reference>
<feature type="chain" id="PRO_5042186492" evidence="1">
    <location>
        <begin position="20"/>
        <end position="212"/>
    </location>
</feature>
<keyword evidence="3" id="KW-1185">Reference proteome</keyword>
<dbReference type="Proteomes" id="UP001215280">
    <property type="component" value="Unassembled WGS sequence"/>
</dbReference>
<proteinExistence type="predicted"/>
<protein>
    <submittedName>
        <fullName evidence="2">Uncharacterized protein</fullName>
    </submittedName>
</protein>
<organism evidence="2 3">
    <name type="scientific">Mycena maculata</name>
    <dbReference type="NCBI Taxonomy" id="230809"/>
    <lineage>
        <taxon>Eukaryota</taxon>
        <taxon>Fungi</taxon>
        <taxon>Dikarya</taxon>
        <taxon>Basidiomycota</taxon>
        <taxon>Agaricomycotina</taxon>
        <taxon>Agaricomycetes</taxon>
        <taxon>Agaricomycetidae</taxon>
        <taxon>Agaricales</taxon>
        <taxon>Marasmiineae</taxon>
        <taxon>Mycenaceae</taxon>
        <taxon>Mycena</taxon>
    </lineage>
</organism>
<evidence type="ECO:0000256" key="1">
    <source>
        <dbReference type="SAM" id="SignalP"/>
    </source>
</evidence>
<evidence type="ECO:0000313" key="2">
    <source>
        <dbReference type="EMBL" id="KAJ7740461.1"/>
    </source>
</evidence>
<name>A0AAD7IDC5_9AGAR</name>